<reference evidence="2" key="1">
    <citation type="journal article" date="2012" name="Proc. Natl. Acad. Sci. U.S.A.">
        <title>Genome sequence of the button mushroom Agaricus bisporus reveals mechanisms governing adaptation to a humic-rich ecological niche.</title>
        <authorList>
            <person name="Morin E."/>
            <person name="Kohler A."/>
            <person name="Baker A.R."/>
            <person name="Foulongne-Oriol M."/>
            <person name="Lombard V."/>
            <person name="Nagy L.G."/>
            <person name="Ohm R.A."/>
            <person name="Patyshakuliyeva A."/>
            <person name="Brun A."/>
            <person name="Aerts A.L."/>
            <person name="Bailey A.M."/>
            <person name="Billette C."/>
            <person name="Coutinho P.M."/>
            <person name="Deakin G."/>
            <person name="Doddapaneni H."/>
            <person name="Floudas D."/>
            <person name="Grimwood J."/>
            <person name="Hilden K."/>
            <person name="Kuees U."/>
            <person name="LaButti K.M."/>
            <person name="Lapidus A."/>
            <person name="Lindquist E.A."/>
            <person name="Lucas S.M."/>
            <person name="Murat C."/>
            <person name="Riley R.W."/>
            <person name="Salamov A.A."/>
            <person name="Schmutz J."/>
            <person name="Subramanian V."/>
            <person name="Woesten H.A.B."/>
            <person name="Xu J."/>
            <person name="Eastwood D.C."/>
            <person name="Foster G.D."/>
            <person name="Sonnenberg A.S."/>
            <person name="Cullen D."/>
            <person name="de Vries R.P."/>
            <person name="Lundell T."/>
            <person name="Hibbett D.S."/>
            <person name="Henrissat B."/>
            <person name="Burton K.S."/>
            <person name="Kerrigan R.W."/>
            <person name="Challen M.P."/>
            <person name="Grigoriev I.V."/>
            <person name="Martin F."/>
        </authorList>
    </citation>
    <scope>NUCLEOTIDE SEQUENCE [LARGE SCALE GENOMIC DNA]</scope>
    <source>
        <strain evidence="2">JB137-S8 / ATCC MYA-4627 / FGSC 10392</strain>
    </source>
</reference>
<organism evidence="1 2">
    <name type="scientific">Agaricus bisporus var. burnettii (strain JB137-S8 / ATCC MYA-4627 / FGSC 10392)</name>
    <name type="common">White button mushroom</name>
    <dbReference type="NCBI Taxonomy" id="597362"/>
    <lineage>
        <taxon>Eukaryota</taxon>
        <taxon>Fungi</taxon>
        <taxon>Dikarya</taxon>
        <taxon>Basidiomycota</taxon>
        <taxon>Agaricomycotina</taxon>
        <taxon>Agaricomycetes</taxon>
        <taxon>Agaricomycetidae</taxon>
        <taxon>Agaricales</taxon>
        <taxon>Agaricineae</taxon>
        <taxon>Agaricaceae</taxon>
        <taxon>Agaricus</taxon>
    </lineage>
</organism>
<protein>
    <submittedName>
        <fullName evidence="1">Uncharacterized protein</fullName>
    </submittedName>
</protein>
<dbReference type="GeneID" id="18824946"/>
<name>K5WZ68_AGABU</name>
<dbReference type="RefSeq" id="XP_007333271.1">
    <property type="nucleotide sequence ID" value="XM_007333209.1"/>
</dbReference>
<evidence type="ECO:0000313" key="1">
    <source>
        <dbReference type="EMBL" id="EKM76103.1"/>
    </source>
</evidence>
<gene>
    <name evidence="1" type="ORF">AGABI1DRAFT_116021</name>
</gene>
<dbReference type="OMA" id="VWSLFEI"/>
<keyword evidence="2" id="KW-1185">Reference proteome</keyword>
<sequence>MSNVVRIFAPPSPLVWSLFEICEKTSSGALETAGSYQQRRRVTCRLVRFALKQTAGEVVGRTKMH</sequence>
<proteinExistence type="predicted"/>
<dbReference type="InParanoid" id="K5WZ68"/>
<dbReference type="EMBL" id="JH971405">
    <property type="protein sequence ID" value="EKM76103.1"/>
    <property type="molecule type" value="Genomic_DNA"/>
</dbReference>
<dbReference type="Proteomes" id="UP000008493">
    <property type="component" value="Unassembled WGS sequence"/>
</dbReference>
<dbReference type="HOGENOM" id="CLU_2849147_0_0_1"/>
<dbReference type="AlphaFoldDB" id="K5WZ68"/>
<accession>K5WZ68</accession>
<evidence type="ECO:0000313" key="2">
    <source>
        <dbReference type="Proteomes" id="UP000008493"/>
    </source>
</evidence>
<dbReference type="KEGG" id="abp:AGABI1DRAFT116021"/>